<proteinExistence type="predicted"/>
<name>A0A8S5LMG5_9CAUD</name>
<dbReference type="EMBL" id="BK015875">
    <property type="protein sequence ID" value="DAD71040.1"/>
    <property type="molecule type" value="Genomic_DNA"/>
</dbReference>
<protein>
    <submittedName>
        <fullName evidence="1">Uncharacterized protein</fullName>
    </submittedName>
</protein>
<evidence type="ECO:0000313" key="1">
    <source>
        <dbReference type="EMBL" id="DAD71040.1"/>
    </source>
</evidence>
<sequence>MKVKVTRNDLKGYENVVQVGYCKLQSLLRIIEPFAYNETSQWNYDAYDAYGVIIVTGSNGMPGRKAVKVDEYEKAALQLYRDVNIKWQERDNKLMELLHEFCVENGGY</sequence>
<accession>A0A8S5LMG5</accession>
<organism evidence="1">
    <name type="scientific">Siphoviridae sp. ct5d86</name>
    <dbReference type="NCBI Taxonomy" id="2827561"/>
    <lineage>
        <taxon>Viruses</taxon>
        <taxon>Duplodnaviria</taxon>
        <taxon>Heunggongvirae</taxon>
        <taxon>Uroviricota</taxon>
        <taxon>Caudoviricetes</taxon>
    </lineage>
</organism>
<reference evidence="1" key="1">
    <citation type="journal article" date="2021" name="Proc. Natl. Acad. Sci. U.S.A.">
        <title>A Catalog of Tens of Thousands of Viruses from Human Metagenomes Reveals Hidden Associations with Chronic Diseases.</title>
        <authorList>
            <person name="Tisza M.J."/>
            <person name="Buck C.B."/>
        </authorList>
    </citation>
    <scope>NUCLEOTIDE SEQUENCE</scope>
    <source>
        <strain evidence="1">Ct5d86</strain>
    </source>
</reference>